<comment type="caution">
    <text evidence="2">The sequence shown here is derived from an EMBL/GenBank/DDBJ whole genome shotgun (WGS) entry which is preliminary data.</text>
</comment>
<gene>
    <name evidence="2" type="ORF">PIB30_108747</name>
</gene>
<reference evidence="2 3" key="1">
    <citation type="journal article" date="2023" name="Plants (Basel)">
        <title>Bridging the Gap: Combining Genomics and Transcriptomics Approaches to Understand Stylosanthes scabra, an Orphan Legume from the Brazilian Caatinga.</title>
        <authorList>
            <person name="Ferreira-Neto J.R.C."/>
            <person name="da Silva M.D."/>
            <person name="Binneck E."/>
            <person name="de Melo N.F."/>
            <person name="da Silva R.H."/>
            <person name="de Melo A.L.T.M."/>
            <person name="Pandolfi V."/>
            <person name="Bustamante F.O."/>
            <person name="Brasileiro-Vidal A.C."/>
            <person name="Benko-Iseppon A.M."/>
        </authorList>
    </citation>
    <scope>NUCLEOTIDE SEQUENCE [LARGE SCALE GENOMIC DNA]</scope>
    <source>
        <tissue evidence="2">Leaves</tissue>
    </source>
</reference>
<dbReference type="EMBL" id="JASCZI010277063">
    <property type="protein sequence ID" value="MED6226938.1"/>
    <property type="molecule type" value="Genomic_DNA"/>
</dbReference>
<keyword evidence="3" id="KW-1185">Reference proteome</keyword>
<dbReference type="Proteomes" id="UP001341840">
    <property type="component" value="Unassembled WGS sequence"/>
</dbReference>
<sequence length="77" mass="8335">MPSGIVGDTGPPVSLANPHVADEVINVGGDIHTVIPDVDDEDEQDVEAEDEEEGEFDEDEFSTADEDNNQDNLDLHD</sequence>
<feature type="non-terminal residue" evidence="2">
    <location>
        <position position="77"/>
    </location>
</feature>
<evidence type="ECO:0000256" key="1">
    <source>
        <dbReference type="SAM" id="MobiDB-lite"/>
    </source>
</evidence>
<name>A0ABU6ZY06_9FABA</name>
<feature type="region of interest" description="Disordered" evidence="1">
    <location>
        <begin position="34"/>
        <end position="77"/>
    </location>
</feature>
<evidence type="ECO:0000313" key="3">
    <source>
        <dbReference type="Proteomes" id="UP001341840"/>
    </source>
</evidence>
<organism evidence="2 3">
    <name type="scientific">Stylosanthes scabra</name>
    <dbReference type="NCBI Taxonomy" id="79078"/>
    <lineage>
        <taxon>Eukaryota</taxon>
        <taxon>Viridiplantae</taxon>
        <taxon>Streptophyta</taxon>
        <taxon>Embryophyta</taxon>
        <taxon>Tracheophyta</taxon>
        <taxon>Spermatophyta</taxon>
        <taxon>Magnoliopsida</taxon>
        <taxon>eudicotyledons</taxon>
        <taxon>Gunneridae</taxon>
        <taxon>Pentapetalae</taxon>
        <taxon>rosids</taxon>
        <taxon>fabids</taxon>
        <taxon>Fabales</taxon>
        <taxon>Fabaceae</taxon>
        <taxon>Papilionoideae</taxon>
        <taxon>50 kb inversion clade</taxon>
        <taxon>dalbergioids sensu lato</taxon>
        <taxon>Dalbergieae</taxon>
        <taxon>Pterocarpus clade</taxon>
        <taxon>Stylosanthes</taxon>
    </lineage>
</organism>
<protein>
    <submittedName>
        <fullName evidence="2">Uncharacterized protein</fullName>
    </submittedName>
</protein>
<proteinExistence type="predicted"/>
<accession>A0ABU6ZY06</accession>
<evidence type="ECO:0000313" key="2">
    <source>
        <dbReference type="EMBL" id="MED6226938.1"/>
    </source>
</evidence>
<feature type="compositionally biased region" description="Acidic residues" evidence="1">
    <location>
        <begin position="37"/>
        <end position="69"/>
    </location>
</feature>